<gene>
    <name evidence="2" type="ORF">MRATA1EN1_LOCUS20589</name>
</gene>
<dbReference type="EMBL" id="OX459967">
    <property type="protein sequence ID" value="CAI9171627.1"/>
    <property type="molecule type" value="Genomic_DNA"/>
</dbReference>
<proteinExistence type="predicted"/>
<feature type="region of interest" description="Disordered" evidence="1">
    <location>
        <begin position="76"/>
        <end position="132"/>
    </location>
</feature>
<feature type="compositionally biased region" description="Polar residues" evidence="1">
    <location>
        <begin position="116"/>
        <end position="131"/>
    </location>
</feature>
<reference evidence="2" key="1">
    <citation type="submission" date="2023-04" db="EMBL/GenBank/DDBJ databases">
        <authorList>
            <consortium name="ELIXIR-Norway"/>
        </authorList>
    </citation>
    <scope>NUCLEOTIDE SEQUENCE [LARGE SCALE GENOMIC DNA]</scope>
</reference>
<accession>A0ABN8ZFQ6</accession>
<dbReference type="Proteomes" id="UP001176941">
    <property type="component" value="Chromosome 31"/>
</dbReference>
<protein>
    <submittedName>
        <fullName evidence="2">Uncharacterized protein</fullName>
    </submittedName>
</protein>
<organism evidence="2 3">
    <name type="scientific">Rangifer tarandus platyrhynchus</name>
    <name type="common">Svalbard reindeer</name>
    <dbReference type="NCBI Taxonomy" id="3082113"/>
    <lineage>
        <taxon>Eukaryota</taxon>
        <taxon>Metazoa</taxon>
        <taxon>Chordata</taxon>
        <taxon>Craniata</taxon>
        <taxon>Vertebrata</taxon>
        <taxon>Euteleostomi</taxon>
        <taxon>Mammalia</taxon>
        <taxon>Eutheria</taxon>
        <taxon>Laurasiatheria</taxon>
        <taxon>Artiodactyla</taxon>
        <taxon>Ruminantia</taxon>
        <taxon>Pecora</taxon>
        <taxon>Cervidae</taxon>
        <taxon>Odocoileinae</taxon>
        <taxon>Rangifer</taxon>
    </lineage>
</organism>
<name>A0ABN8ZFQ6_RANTA</name>
<evidence type="ECO:0000256" key="1">
    <source>
        <dbReference type="SAM" id="MobiDB-lite"/>
    </source>
</evidence>
<sequence length="187" mass="20401">MTSPRLTSPVTPLMNLPWVTLGQVSKTLLTNRTHLTHEQIEATRWLFCQFDRREERHPLPLKLQGRKVVGHTVLDAQGNPGTRAGPVSILRGPAVSRGGSRDSAELSQAPRHASISFPSLPQQTPENSATAQGKWVPTFRRGKSGCWAALVPPGGLDKNSFSLPATPVLLPPKALGHRLRLYKVPSC</sequence>
<keyword evidence="3" id="KW-1185">Reference proteome</keyword>
<evidence type="ECO:0000313" key="3">
    <source>
        <dbReference type="Proteomes" id="UP001176941"/>
    </source>
</evidence>
<evidence type="ECO:0000313" key="2">
    <source>
        <dbReference type="EMBL" id="CAI9171627.1"/>
    </source>
</evidence>